<dbReference type="Gene3D" id="1.10.10.10">
    <property type="entry name" value="Winged helix-like DNA-binding domain superfamily/Winged helix DNA-binding domain"/>
    <property type="match status" value="1"/>
</dbReference>
<dbReference type="InterPro" id="IPR036390">
    <property type="entry name" value="WH_DNA-bd_sf"/>
</dbReference>
<protein>
    <recommendedName>
        <fullName evidence="4">HTH marR-type domain-containing protein</fullName>
    </recommendedName>
</protein>
<dbReference type="Gene3D" id="3.30.420.40">
    <property type="match status" value="2"/>
</dbReference>
<evidence type="ECO:0000256" key="1">
    <source>
        <dbReference type="ARBA" id="ARBA00006479"/>
    </source>
</evidence>
<evidence type="ECO:0000313" key="3">
    <source>
        <dbReference type="Proteomes" id="UP000050417"/>
    </source>
</evidence>
<sequence length="401" mass="42681">MPHTKATHQQTKLLNRDLVLKMIFEHDEISRAEVARLTKLTRATVSDMVASLIGEGLVEEIGFGSSIGGKAPILLRLVADSRYLIGLNLGQDKFIGAVVNLRGEIKETIEMPVDGIDGEEALQLVYHILDQLTGKGWQPLVGIGIGTPGLVNTQEGVVVNAVNLDWRDLPLASLLEARYNLPVSILNDSQATAIGEFVYGRTLSSDGSLIVITARHGIGAGILISGRLFQGDGGGAGEIGHVVVQENGSLCRCGKHGCLETLASASAVVRRARALAGDYPGSSLAASSSAITLDTVRQAWDAQDPLAEQVVLDSARYLGASLAGLISVLNIHRIVITGDMECFGKRWLQAVGESMTAHALARMAQETILEFGTLNFKACILGASAYMLLESYSLLFLNPAE</sequence>
<dbReference type="InterPro" id="IPR000600">
    <property type="entry name" value="ROK"/>
</dbReference>
<comment type="caution">
    <text evidence="2">The sequence shown here is derived from an EMBL/GenBank/DDBJ whole genome shotgun (WGS) entry which is preliminary data.</text>
</comment>
<dbReference type="OrthoDB" id="9796533at2"/>
<dbReference type="InterPro" id="IPR036388">
    <property type="entry name" value="WH-like_DNA-bd_sf"/>
</dbReference>
<gene>
    <name evidence="2" type="ORF">ADN00_09140</name>
</gene>
<dbReference type="RefSeq" id="WP_075062689.1">
    <property type="nucleotide sequence ID" value="NZ_LGCL01000023.1"/>
</dbReference>
<dbReference type="SUPFAM" id="SSF46785">
    <property type="entry name" value="Winged helix' DNA-binding domain"/>
    <property type="match status" value="1"/>
</dbReference>
<organism evidence="2 3">
    <name type="scientific">Ornatilinea apprima</name>
    <dbReference type="NCBI Taxonomy" id="1134406"/>
    <lineage>
        <taxon>Bacteria</taxon>
        <taxon>Bacillati</taxon>
        <taxon>Chloroflexota</taxon>
        <taxon>Anaerolineae</taxon>
        <taxon>Anaerolineales</taxon>
        <taxon>Anaerolineaceae</taxon>
        <taxon>Ornatilinea</taxon>
    </lineage>
</organism>
<comment type="similarity">
    <text evidence="1">Belongs to the ROK (NagC/XylR) family.</text>
</comment>
<dbReference type="Proteomes" id="UP000050417">
    <property type="component" value="Unassembled WGS sequence"/>
</dbReference>
<name>A0A0P6XAP7_9CHLR</name>
<proteinExistence type="inferred from homology"/>
<keyword evidence="3" id="KW-1185">Reference proteome</keyword>
<accession>A0A0P6XAP7</accession>
<reference evidence="2 3" key="1">
    <citation type="submission" date="2015-07" db="EMBL/GenBank/DDBJ databases">
        <title>Genome sequence of Ornatilinea apprima DSM 23815.</title>
        <authorList>
            <person name="Hemp J."/>
            <person name="Ward L.M."/>
            <person name="Pace L.A."/>
            <person name="Fischer W.W."/>
        </authorList>
    </citation>
    <scope>NUCLEOTIDE SEQUENCE [LARGE SCALE GENOMIC DNA]</scope>
    <source>
        <strain evidence="2 3">P3M-1</strain>
    </source>
</reference>
<evidence type="ECO:0000313" key="2">
    <source>
        <dbReference type="EMBL" id="KPL77288.1"/>
    </source>
</evidence>
<dbReference type="AlphaFoldDB" id="A0A0P6XAP7"/>
<dbReference type="SUPFAM" id="SSF53067">
    <property type="entry name" value="Actin-like ATPase domain"/>
    <property type="match status" value="1"/>
</dbReference>
<evidence type="ECO:0008006" key="4">
    <source>
        <dbReference type="Google" id="ProtNLM"/>
    </source>
</evidence>
<dbReference type="EMBL" id="LGCL01000023">
    <property type="protein sequence ID" value="KPL77288.1"/>
    <property type="molecule type" value="Genomic_DNA"/>
</dbReference>
<dbReference type="PANTHER" id="PTHR18964">
    <property type="entry name" value="ROK (REPRESSOR, ORF, KINASE) FAMILY"/>
    <property type="match status" value="1"/>
</dbReference>
<dbReference type="PANTHER" id="PTHR18964:SF149">
    <property type="entry name" value="BIFUNCTIONAL UDP-N-ACETYLGLUCOSAMINE 2-EPIMERASE_N-ACETYLMANNOSAMINE KINASE"/>
    <property type="match status" value="1"/>
</dbReference>
<dbReference type="InterPro" id="IPR043129">
    <property type="entry name" value="ATPase_NBD"/>
</dbReference>
<dbReference type="STRING" id="1134406.ADN00_09140"/>
<dbReference type="Pfam" id="PF00480">
    <property type="entry name" value="ROK"/>
    <property type="match status" value="1"/>
</dbReference>